<dbReference type="GO" id="GO:0051607">
    <property type="term" value="P:defense response to virus"/>
    <property type="evidence" value="ECO:0007669"/>
    <property type="project" value="UniProtKB-KW"/>
</dbReference>
<dbReference type="EMBL" id="QFFZ01000005">
    <property type="protein sequence ID" value="TEB12828.1"/>
    <property type="molecule type" value="Genomic_DNA"/>
</dbReference>
<sequence>MNMQITPLTPLWTGDAERKGERVLETGILGSLRWWYEALIRGLKYYVCDSGGGTCEYREKEKLASICPVCQLFGCTGYSRRFRLQVEGGSGAGPLLKVKLRNPGNNKHLGWRIPAIVADPFTLSFLPMGGSDMGDFEAAVLRCILHLIEQYGALGGKTSQGQGVVKIKWAGNQSTKMDFALLCEELARCPANQGKNLNRMPDLRNLVGATILLDDNTLNASSIWQAISLTAKKERELWTPPAESKWVPSSPAIRAFLRQWLRETSNFPGFNENLVHERHRLMGTTQQWGDPRPRENRDRPKGSDVFVTHFYKLEGRWTMRIFAFIPIDGNQVETAFRALLSDPFKLEKFMGQVVGGLRLHVEPYPADIESMFKVGG</sequence>
<dbReference type="RefSeq" id="WP_134212676.1">
    <property type="nucleotide sequence ID" value="NZ_QFFZ01000005.1"/>
</dbReference>
<dbReference type="Proteomes" id="UP000297597">
    <property type="component" value="Unassembled WGS sequence"/>
</dbReference>
<gene>
    <name evidence="3" type="ORF">Pmgp_00804</name>
</gene>
<dbReference type="InterPro" id="IPR007522">
    <property type="entry name" value="CRISPR-assoc_prot_TM1795"/>
</dbReference>
<accession>A0A4Y7RUZ6</accession>
<keyword evidence="1" id="KW-0051">Antiviral defense</keyword>
<keyword evidence="4" id="KW-1185">Reference proteome</keyword>
<dbReference type="AlphaFoldDB" id="A0A4Y7RUZ6"/>
<dbReference type="OrthoDB" id="9806750at2"/>
<dbReference type="InterPro" id="IPR005537">
    <property type="entry name" value="RAMP_III_fam"/>
</dbReference>
<evidence type="ECO:0000256" key="1">
    <source>
        <dbReference type="ARBA" id="ARBA00023118"/>
    </source>
</evidence>
<evidence type="ECO:0000313" key="4">
    <source>
        <dbReference type="Proteomes" id="UP000297597"/>
    </source>
</evidence>
<evidence type="ECO:0000313" key="3">
    <source>
        <dbReference type="EMBL" id="TEB12828.1"/>
    </source>
</evidence>
<dbReference type="Pfam" id="PF03787">
    <property type="entry name" value="RAMPs"/>
    <property type="match status" value="1"/>
</dbReference>
<dbReference type="NCBIfam" id="TIGR01894">
    <property type="entry name" value="cas_TM1795_cmr1"/>
    <property type="match status" value="1"/>
</dbReference>
<name>A0A4Y7RUZ6_9FIRM</name>
<protein>
    <recommendedName>
        <fullName evidence="2">CRISPR type III-associated protein domain-containing protein</fullName>
    </recommendedName>
</protein>
<reference evidence="3 4" key="1">
    <citation type="journal article" date="2018" name="Environ. Microbiol.">
        <title>Novel energy conservation strategies and behaviour of Pelotomaculum schinkii driving syntrophic propionate catabolism.</title>
        <authorList>
            <person name="Hidalgo-Ahumada C.A.P."/>
            <person name="Nobu M.K."/>
            <person name="Narihiro T."/>
            <person name="Tamaki H."/>
            <person name="Liu W.T."/>
            <person name="Kamagata Y."/>
            <person name="Stams A.J.M."/>
            <person name="Imachi H."/>
            <person name="Sousa D.Z."/>
        </authorList>
    </citation>
    <scope>NUCLEOTIDE SEQUENCE [LARGE SCALE GENOMIC DNA]</scope>
    <source>
        <strain evidence="3 4">MGP</strain>
    </source>
</reference>
<proteinExistence type="predicted"/>
<organism evidence="3 4">
    <name type="scientific">Pelotomaculum propionicicum</name>
    <dbReference type="NCBI Taxonomy" id="258475"/>
    <lineage>
        <taxon>Bacteria</taxon>
        <taxon>Bacillati</taxon>
        <taxon>Bacillota</taxon>
        <taxon>Clostridia</taxon>
        <taxon>Eubacteriales</taxon>
        <taxon>Desulfotomaculaceae</taxon>
        <taxon>Pelotomaculum</taxon>
    </lineage>
</organism>
<evidence type="ECO:0000259" key="2">
    <source>
        <dbReference type="Pfam" id="PF03787"/>
    </source>
</evidence>
<feature type="domain" description="CRISPR type III-associated protein" evidence="2">
    <location>
        <begin position="5"/>
        <end position="166"/>
    </location>
</feature>
<comment type="caution">
    <text evidence="3">The sequence shown here is derived from an EMBL/GenBank/DDBJ whole genome shotgun (WGS) entry which is preliminary data.</text>
</comment>